<keyword evidence="11" id="KW-1006">Bacterial flagellum protein export</keyword>
<keyword evidence="10 12" id="KW-0472">Membrane</keyword>
<keyword evidence="7" id="KW-1005">Bacterial flagellum biogenesis</keyword>
<sequence length="288" mass="32352">YQHLDTLRLNTVSDVSAFSVEIFNKLFLIMIPWFVPILIAGMVGNIGQVGFEVHSEPLRPKLTKLNPIAGLKKLISAKSLVELAKSIMKLLIIGGISYGLIKAEMKGFPPLMQQEVGDILLFIARVAFKILFLVCLALIILAFFDYIYQRWQFEESIKMTKQEVKDEHKQAEGDPKVKGRIRKVQLEMAARRMMEAVPEADVVITNPVHLAVALKFEASEMIAPTVIAKGSGHIAERIKKIAGQHQVPTVEDKPLAQALFKMVEIGEFIPVELYRAVAEILAYVYRLK</sequence>
<evidence type="ECO:0000313" key="13">
    <source>
        <dbReference type="EMBL" id="GAG97312.1"/>
    </source>
</evidence>
<dbReference type="PANTHER" id="PTHR30531:SF12">
    <property type="entry name" value="FLAGELLAR BIOSYNTHETIC PROTEIN FLHB"/>
    <property type="match status" value="1"/>
</dbReference>
<evidence type="ECO:0000256" key="7">
    <source>
        <dbReference type="ARBA" id="ARBA00022795"/>
    </source>
</evidence>
<feature type="non-terminal residue" evidence="13">
    <location>
        <position position="288"/>
    </location>
</feature>
<dbReference type="SUPFAM" id="SSF160544">
    <property type="entry name" value="EscU C-terminal domain-like"/>
    <property type="match status" value="1"/>
</dbReference>
<dbReference type="EMBL" id="BART01022511">
    <property type="protein sequence ID" value="GAG97312.1"/>
    <property type="molecule type" value="Genomic_DNA"/>
</dbReference>
<dbReference type="NCBIfam" id="TIGR00328">
    <property type="entry name" value="flhB"/>
    <property type="match status" value="1"/>
</dbReference>
<evidence type="ECO:0000256" key="8">
    <source>
        <dbReference type="ARBA" id="ARBA00022927"/>
    </source>
</evidence>
<evidence type="ECO:0000256" key="6">
    <source>
        <dbReference type="ARBA" id="ARBA00022692"/>
    </source>
</evidence>
<dbReference type="Gene3D" id="3.40.1690.10">
    <property type="entry name" value="secretion proteins EscU"/>
    <property type="match status" value="1"/>
</dbReference>
<dbReference type="GO" id="GO:0044780">
    <property type="term" value="P:bacterial-type flagellum assembly"/>
    <property type="evidence" value="ECO:0007669"/>
    <property type="project" value="InterPro"/>
</dbReference>
<evidence type="ECO:0000256" key="1">
    <source>
        <dbReference type="ARBA" id="ARBA00004651"/>
    </source>
</evidence>
<evidence type="ECO:0000256" key="12">
    <source>
        <dbReference type="SAM" id="Phobius"/>
    </source>
</evidence>
<organism evidence="13">
    <name type="scientific">marine sediment metagenome</name>
    <dbReference type="NCBI Taxonomy" id="412755"/>
    <lineage>
        <taxon>unclassified sequences</taxon>
        <taxon>metagenomes</taxon>
        <taxon>ecological metagenomes</taxon>
    </lineage>
</organism>
<evidence type="ECO:0000256" key="5">
    <source>
        <dbReference type="ARBA" id="ARBA00022475"/>
    </source>
</evidence>
<proteinExistence type="inferred from homology"/>
<evidence type="ECO:0000256" key="2">
    <source>
        <dbReference type="ARBA" id="ARBA00010690"/>
    </source>
</evidence>
<reference evidence="13" key="1">
    <citation type="journal article" date="2014" name="Front. Microbiol.">
        <title>High frequency of phylogenetically diverse reductive dehalogenase-homologous genes in deep subseafloor sedimentary metagenomes.</title>
        <authorList>
            <person name="Kawai M."/>
            <person name="Futagami T."/>
            <person name="Toyoda A."/>
            <person name="Takaki Y."/>
            <person name="Nishi S."/>
            <person name="Hori S."/>
            <person name="Arai W."/>
            <person name="Tsubouchi T."/>
            <person name="Morono Y."/>
            <person name="Uchiyama I."/>
            <person name="Ito T."/>
            <person name="Fujiyama A."/>
            <person name="Inagaki F."/>
            <person name="Takami H."/>
        </authorList>
    </citation>
    <scope>NUCLEOTIDE SEQUENCE</scope>
    <source>
        <strain evidence="13">Expedition CK06-06</strain>
    </source>
</reference>
<comment type="similarity">
    <text evidence="2">Belongs to the type III secretion exporter family.</text>
</comment>
<evidence type="ECO:0000256" key="9">
    <source>
        <dbReference type="ARBA" id="ARBA00022989"/>
    </source>
</evidence>
<evidence type="ECO:0000256" key="4">
    <source>
        <dbReference type="ARBA" id="ARBA00022448"/>
    </source>
</evidence>
<dbReference type="InterPro" id="IPR029025">
    <property type="entry name" value="T3SS_substrate_exporter_C"/>
</dbReference>
<feature type="transmembrane region" description="Helical" evidence="12">
    <location>
        <begin position="26"/>
        <end position="51"/>
    </location>
</feature>
<dbReference type="InterPro" id="IPR006136">
    <property type="entry name" value="FlhB"/>
</dbReference>
<gene>
    <name evidence="13" type="ORF">S01H4_41198</name>
</gene>
<dbReference type="GO" id="GO:0009306">
    <property type="term" value="P:protein secretion"/>
    <property type="evidence" value="ECO:0007669"/>
    <property type="project" value="InterPro"/>
</dbReference>
<evidence type="ECO:0000256" key="11">
    <source>
        <dbReference type="ARBA" id="ARBA00023225"/>
    </source>
</evidence>
<dbReference type="PRINTS" id="PR00950">
    <property type="entry name" value="TYPE3IMSPROT"/>
</dbReference>
<protein>
    <recommendedName>
        <fullName evidence="3">Flagellar biosynthetic protein FlhB</fullName>
    </recommendedName>
</protein>
<keyword evidence="5" id="KW-1003">Cell membrane</keyword>
<keyword evidence="8" id="KW-0653">Protein transport</keyword>
<dbReference type="Pfam" id="PF01312">
    <property type="entry name" value="Bac_export_2"/>
    <property type="match status" value="1"/>
</dbReference>
<evidence type="ECO:0000256" key="10">
    <source>
        <dbReference type="ARBA" id="ARBA00023136"/>
    </source>
</evidence>
<comment type="caution">
    <text evidence="13">The sequence shown here is derived from an EMBL/GenBank/DDBJ whole genome shotgun (WGS) entry which is preliminary data.</text>
</comment>
<keyword evidence="9 12" id="KW-1133">Transmembrane helix</keyword>
<name>X1CWH2_9ZZZZ</name>
<dbReference type="GO" id="GO:0005886">
    <property type="term" value="C:plasma membrane"/>
    <property type="evidence" value="ECO:0007669"/>
    <property type="project" value="UniProtKB-SubCell"/>
</dbReference>
<dbReference type="Gene3D" id="6.10.250.2080">
    <property type="match status" value="1"/>
</dbReference>
<evidence type="ECO:0000256" key="3">
    <source>
        <dbReference type="ARBA" id="ARBA00021622"/>
    </source>
</evidence>
<dbReference type="InterPro" id="IPR006135">
    <property type="entry name" value="T3SS_substrate_exporter"/>
</dbReference>
<feature type="transmembrane region" description="Helical" evidence="12">
    <location>
        <begin position="80"/>
        <end position="101"/>
    </location>
</feature>
<feature type="non-terminal residue" evidence="13">
    <location>
        <position position="1"/>
    </location>
</feature>
<dbReference type="PANTHER" id="PTHR30531">
    <property type="entry name" value="FLAGELLAR BIOSYNTHETIC PROTEIN FLHB"/>
    <property type="match status" value="1"/>
</dbReference>
<feature type="transmembrane region" description="Helical" evidence="12">
    <location>
        <begin position="121"/>
        <end position="148"/>
    </location>
</feature>
<dbReference type="AlphaFoldDB" id="X1CWH2"/>
<keyword evidence="6 12" id="KW-0812">Transmembrane</keyword>
<keyword evidence="4" id="KW-0813">Transport</keyword>
<accession>X1CWH2</accession>
<comment type="subcellular location">
    <subcellularLocation>
        <location evidence="1">Cell membrane</location>
        <topology evidence="1">Multi-pass membrane protein</topology>
    </subcellularLocation>
</comment>